<evidence type="ECO:0000313" key="1">
    <source>
        <dbReference type="EMBL" id="TCQ03225.1"/>
    </source>
</evidence>
<dbReference type="AlphaFoldDB" id="A0A4R2TPJ9"/>
<dbReference type="InterPro" id="IPR035406">
    <property type="entry name" value="DUF5412"/>
</dbReference>
<reference evidence="1 2" key="1">
    <citation type="submission" date="2019-03" db="EMBL/GenBank/DDBJ databases">
        <title>Genomic Encyclopedia of Type Strains, Phase IV (KMG-IV): sequencing the most valuable type-strain genomes for metagenomic binning, comparative biology and taxonomic classification.</title>
        <authorList>
            <person name="Goeker M."/>
        </authorList>
    </citation>
    <scope>NUCLEOTIDE SEQUENCE [LARGE SCALE GENOMIC DNA]</scope>
    <source>
        <strain evidence="1 2">DSM 100013</strain>
    </source>
</reference>
<dbReference type="Proteomes" id="UP000295504">
    <property type="component" value="Unassembled WGS sequence"/>
</dbReference>
<protein>
    <recommendedName>
        <fullName evidence="3">Lipoprotein</fullName>
    </recommendedName>
</protein>
<organism evidence="1 2">
    <name type="scientific">Serpentinicella alkaliphila</name>
    <dbReference type="NCBI Taxonomy" id="1734049"/>
    <lineage>
        <taxon>Bacteria</taxon>
        <taxon>Bacillati</taxon>
        <taxon>Bacillota</taxon>
        <taxon>Clostridia</taxon>
        <taxon>Peptostreptococcales</taxon>
        <taxon>Natronincolaceae</taxon>
        <taxon>Serpentinicella</taxon>
    </lineage>
</organism>
<evidence type="ECO:0000313" key="2">
    <source>
        <dbReference type="Proteomes" id="UP000295504"/>
    </source>
</evidence>
<dbReference type="PROSITE" id="PS51257">
    <property type="entry name" value="PROKAR_LIPOPROTEIN"/>
    <property type="match status" value="1"/>
</dbReference>
<sequence length="119" mass="13461">MKVKIIISSAITLITMLLVFGCTAENTIVKKVDSPSGEYVAYPFIRDAGATTDFSTQVSILKKSEKYNNRAGNIFIGSGSEFINIYWESDNNLVIVHDRDKRDIFKKVQKNIIYQLNMC</sequence>
<comment type="caution">
    <text evidence="1">The sequence shown here is derived from an EMBL/GenBank/DDBJ whole genome shotgun (WGS) entry which is preliminary data.</text>
</comment>
<dbReference type="EMBL" id="SLYC01000010">
    <property type="protein sequence ID" value="TCQ03225.1"/>
    <property type="molecule type" value="Genomic_DNA"/>
</dbReference>
<gene>
    <name evidence="1" type="ORF">EDD79_101013</name>
</gene>
<proteinExistence type="predicted"/>
<dbReference type="RefSeq" id="WP_132848052.1">
    <property type="nucleotide sequence ID" value="NZ_CP058648.1"/>
</dbReference>
<evidence type="ECO:0008006" key="3">
    <source>
        <dbReference type="Google" id="ProtNLM"/>
    </source>
</evidence>
<keyword evidence="2" id="KW-1185">Reference proteome</keyword>
<name>A0A4R2TPJ9_9FIRM</name>
<dbReference type="Pfam" id="PF17428">
    <property type="entry name" value="DUF5412"/>
    <property type="match status" value="1"/>
</dbReference>
<accession>A0A4R2TPJ9</accession>
<dbReference type="OrthoDB" id="5525900at2"/>